<dbReference type="Proteomes" id="UP001293593">
    <property type="component" value="Unassembled WGS sequence"/>
</dbReference>
<organism evidence="19 20">
    <name type="scientific">Acacia crassicarpa</name>
    <name type="common">northern wattle</name>
    <dbReference type="NCBI Taxonomy" id="499986"/>
    <lineage>
        <taxon>Eukaryota</taxon>
        <taxon>Viridiplantae</taxon>
        <taxon>Streptophyta</taxon>
        <taxon>Embryophyta</taxon>
        <taxon>Tracheophyta</taxon>
        <taxon>Spermatophyta</taxon>
        <taxon>Magnoliopsida</taxon>
        <taxon>eudicotyledons</taxon>
        <taxon>Gunneridae</taxon>
        <taxon>Pentapetalae</taxon>
        <taxon>rosids</taxon>
        <taxon>fabids</taxon>
        <taxon>Fabales</taxon>
        <taxon>Fabaceae</taxon>
        <taxon>Caesalpinioideae</taxon>
        <taxon>mimosoid clade</taxon>
        <taxon>Acacieae</taxon>
        <taxon>Acacia</taxon>
    </lineage>
</organism>
<dbReference type="GO" id="GO:0005524">
    <property type="term" value="F:ATP binding"/>
    <property type="evidence" value="ECO:0007669"/>
    <property type="project" value="InterPro"/>
</dbReference>
<keyword evidence="8" id="KW-0677">Repeat</keyword>
<evidence type="ECO:0000256" key="3">
    <source>
        <dbReference type="ARBA" id="ARBA00022527"/>
    </source>
</evidence>
<evidence type="ECO:0000256" key="8">
    <source>
        <dbReference type="ARBA" id="ARBA00022737"/>
    </source>
</evidence>
<dbReference type="SUPFAM" id="SSF56112">
    <property type="entry name" value="Protein kinase-like (PK-like)"/>
    <property type="match status" value="1"/>
</dbReference>
<keyword evidence="3" id="KW-0723">Serine/threonine-protein kinase</keyword>
<dbReference type="InterPro" id="IPR051824">
    <property type="entry name" value="LRR_Rcpt-Like_S/T_Kinase"/>
</dbReference>
<keyword evidence="13" id="KW-0325">Glycoprotein</keyword>
<keyword evidence="5" id="KW-0808">Transferase</keyword>
<dbReference type="PANTHER" id="PTHR48006">
    <property type="entry name" value="LEUCINE-RICH REPEAT-CONTAINING PROTEIN DDB_G0281931-RELATED"/>
    <property type="match status" value="1"/>
</dbReference>
<dbReference type="PANTHER" id="PTHR48006:SF73">
    <property type="entry name" value="PROTEIN KINASE DOMAIN-CONTAINING PROTEIN"/>
    <property type="match status" value="1"/>
</dbReference>
<dbReference type="PROSITE" id="PS50011">
    <property type="entry name" value="PROTEIN_KINASE_DOM"/>
    <property type="match status" value="1"/>
</dbReference>
<keyword evidence="20" id="KW-1185">Reference proteome</keyword>
<dbReference type="EMBL" id="JAWXYG010000010">
    <property type="protein sequence ID" value="KAK4261158.1"/>
    <property type="molecule type" value="Genomic_DNA"/>
</dbReference>
<dbReference type="AlphaFoldDB" id="A0AAE1MGE6"/>
<feature type="domain" description="Protein kinase" evidence="18">
    <location>
        <begin position="434"/>
        <end position="694"/>
    </location>
</feature>
<keyword evidence="11 16" id="KW-0472">Membrane</keyword>
<accession>A0AAE1MGE6</accession>
<dbReference type="FunFam" id="3.80.10.10:FF:000380">
    <property type="entry name" value="Putative inactive leucine-rich repeat receptor-like protein kinase"/>
    <property type="match status" value="1"/>
</dbReference>
<evidence type="ECO:0000256" key="17">
    <source>
        <dbReference type="SAM" id="SignalP"/>
    </source>
</evidence>
<dbReference type="Gene3D" id="1.10.510.10">
    <property type="entry name" value="Transferase(Phosphotransferase) domain 1"/>
    <property type="match status" value="2"/>
</dbReference>
<comment type="catalytic activity">
    <reaction evidence="14">
        <text>L-threonyl-[protein] + ATP = O-phospho-L-threonyl-[protein] + ADP + H(+)</text>
        <dbReference type="Rhea" id="RHEA:46608"/>
        <dbReference type="Rhea" id="RHEA-COMP:11060"/>
        <dbReference type="Rhea" id="RHEA-COMP:11605"/>
        <dbReference type="ChEBI" id="CHEBI:15378"/>
        <dbReference type="ChEBI" id="CHEBI:30013"/>
        <dbReference type="ChEBI" id="CHEBI:30616"/>
        <dbReference type="ChEBI" id="CHEBI:61977"/>
        <dbReference type="ChEBI" id="CHEBI:456216"/>
        <dbReference type="EC" id="2.7.11.1"/>
    </reaction>
</comment>
<evidence type="ECO:0000259" key="18">
    <source>
        <dbReference type="PROSITE" id="PS50011"/>
    </source>
</evidence>
<dbReference type="Gene3D" id="3.30.200.20">
    <property type="entry name" value="Phosphorylase Kinase, domain 1"/>
    <property type="match status" value="1"/>
</dbReference>
<gene>
    <name evidence="19" type="ORF">QN277_004199</name>
</gene>
<feature type="transmembrane region" description="Helical" evidence="16">
    <location>
        <begin position="349"/>
        <end position="370"/>
    </location>
</feature>
<protein>
    <recommendedName>
        <fullName evidence="2">non-specific serine/threonine protein kinase</fullName>
        <ecNumber evidence="2">2.7.11.1</ecNumber>
    </recommendedName>
</protein>
<evidence type="ECO:0000256" key="14">
    <source>
        <dbReference type="ARBA" id="ARBA00047899"/>
    </source>
</evidence>
<evidence type="ECO:0000256" key="15">
    <source>
        <dbReference type="ARBA" id="ARBA00048679"/>
    </source>
</evidence>
<dbReference type="FunFam" id="1.10.510.10:FF:000431">
    <property type="entry name" value="Putative inactive leucine-rich repeat receptor-like protein kinase"/>
    <property type="match status" value="1"/>
</dbReference>
<evidence type="ECO:0000256" key="13">
    <source>
        <dbReference type="ARBA" id="ARBA00023180"/>
    </source>
</evidence>
<dbReference type="SUPFAM" id="SSF52058">
    <property type="entry name" value="L domain-like"/>
    <property type="match status" value="1"/>
</dbReference>
<feature type="signal peptide" evidence="17">
    <location>
        <begin position="1"/>
        <end position="28"/>
    </location>
</feature>
<dbReference type="Pfam" id="PF13855">
    <property type="entry name" value="LRR_8"/>
    <property type="match status" value="1"/>
</dbReference>
<evidence type="ECO:0000256" key="7">
    <source>
        <dbReference type="ARBA" id="ARBA00022729"/>
    </source>
</evidence>
<evidence type="ECO:0000256" key="16">
    <source>
        <dbReference type="SAM" id="Phobius"/>
    </source>
</evidence>
<evidence type="ECO:0000256" key="11">
    <source>
        <dbReference type="ARBA" id="ARBA00023136"/>
    </source>
</evidence>
<dbReference type="GO" id="GO:0004674">
    <property type="term" value="F:protein serine/threonine kinase activity"/>
    <property type="evidence" value="ECO:0007669"/>
    <property type="project" value="UniProtKB-KW"/>
</dbReference>
<name>A0AAE1MGE6_9FABA</name>
<dbReference type="InterPro" id="IPR011009">
    <property type="entry name" value="Kinase-like_dom_sf"/>
</dbReference>
<evidence type="ECO:0000256" key="12">
    <source>
        <dbReference type="ARBA" id="ARBA00023170"/>
    </source>
</evidence>
<comment type="catalytic activity">
    <reaction evidence="15">
        <text>L-seryl-[protein] + ATP = O-phospho-L-seryl-[protein] + ADP + H(+)</text>
        <dbReference type="Rhea" id="RHEA:17989"/>
        <dbReference type="Rhea" id="RHEA-COMP:9863"/>
        <dbReference type="Rhea" id="RHEA-COMP:11604"/>
        <dbReference type="ChEBI" id="CHEBI:15378"/>
        <dbReference type="ChEBI" id="CHEBI:29999"/>
        <dbReference type="ChEBI" id="CHEBI:30616"/>
        <dbReference type="ChEBI" id="CHEBI:83421"/>
        <dbReference type="ChEBI" id="CHEBI:456216"/>
        <dbReference type="EC" id="2.7.11.1"/>
    </reaction>
</comment>
<dbReference type="InterPro" id="IPR000719">
    <property type="entry name" value="Prot_kinase_dom"/>
</dbReference>
<dbReference type="EC" id="2.7.11.1" evidence="2"/>
<reference evidence="19" key="1">
    <citation type="submission" date="2023-10" db="EMBL/GenBank/DDBJ databases">
        <title>Chromosome-level genome of the transformable northern wattle, Acacia crassicarpa.</title>
        <authorList>
            <person name="Massaro I."/>
            <person name="Sinha N.R."/>
            <person name="Poethig S."/>
            <person name="Leichty A.R."/>
        </authorList>
    </citation>
    <scope>NUCLEOTIDE SEQUENCE</scope>
    <source>
        <strain evidence="19">Acra3RX</strain>
        <tissue evidence="19">Leaf</tissue>
    </source>
</reference>
<evidence type="ECO:0000256" key="2">
    <source>
        <dbReference type="ARBA" id="ARBA00012513"/>
    </source>
</evidence>
<keyword evidence="6 16" id="KW-0812">Transmembrane</keyword>
<keyword evidence="7 17" id="KW-0732">Signal</keyword>
<feature type="chain" id="PRO_5042169544" description="non-specific serine/threonine protein kinase" evidence="17">
    <location>
        <begin position="29"/>
        <end position="711"/>
    </location>
</feature>
<comment type="subcellular location">
    <subcellularLocation>
        <location evidence="1">Membrane</location>
        <topology evidence="1">Single-pass type I membrane protein</topology>
    </subcellularLocation>
</comment>
<keyword evidence="10 16" id="KW-1133">Transmembrane helix</keyword>
<dbReference type="FunFam" id="3.80.10.10:FF:000673">
    <property type="entry name" value="Probable LRR receptor-like serine/threonine-protein kinase At2g02780"/>
    <property type="match status" value="1"/>
</dbReference>
<evidence type="ECO:0000256" key="10">
    <source>
        <dbReference type="ARBA" id="ARBA00022989"/>
    </source>
</evidence>
<evidence type="ECO:0000256" key="9">
    <source>
        <dbReference type="ARBA" id="ARBA00022777"/>
    </source>
</evidence>
<dbReference type="Pfam" id="PF07714">
    <property type="entry name" value="PK_Tyr_Ser-Thr"/>
    <property type="match status" value="1"/>
</dbReference>
<dbReference type="InterPro" id="IPR001611">
    <property type="entry name" value="Leu-rich_rpt"/>
</dbReference>
<evidence type="ECO:0000256" key="4">
    <source>
        <dbReference type="ARBA" id="ARBA00022614"/>
    </source>
</evidence>
<evidence type="ECO:0000256" key="5">
    <source>
        <dbReference type="ARBA" id="ARBA00022679"/>
    </source>
</evidence>
<dbReference type="Gene3D" id="3.80.10.10">
    <property type="entry name" value="Ribonuclease Inhibitor"/>
    <property type="match status" value="1"/>
</dbReference>
<keyword evidence="12" id="KW-0675">Receptor</keyword>
<evidence type="ECO:0000256" key="1">
    <source>
        <dbReference type="ARBA" id="ARBA00004479"/>
    </source>
</evidence>
<dbReference type="GO" id="GO:0016020">
    <property type="term" value="C:membrane"/>
    <property type="evidence" value="ECO:0007669"/>
    <property type="project" value="UniProtKB-SubCell"/>
</dbReference>
<evidence type="ECO:0000256" key="6">
    <source>
        <dbReference type="ARBA" id="ARBA00022692"/>
    </source>
</evidence>
<proteinExistence type="predicted"/>
<keyword evidence="9" id="KW-0418">Kinase</keyword>
<dbReference type="InterPro" id="IPR001245">
    <property type="entry name" value="Ser-Thr/Tyr_kinase_cat_dom"/>
</dbReference>
<comment type="caution">
    <text evidence="19">The sequence shown here is derived from an EMBL/GenBank/DDBJ whole genome shotgun (WGS) entry which is preliminary data.</text>
</comment>
<sequence length="711" mass="79246">MKVFCVSFFPYLLSAIFLVLLLAHNSTAQLTPSESRILFQVQKILEYPQVLQGWNNWTNFCYLPYSPSLQIVCSNRHVTELTIIGNNTSLSERFSIDSFFTVLTKLSNLKVLSLVSLGLWGPLPVKLNRFRSLQVLNLTSNSIHGEIPPSVSSIQSLKSLVLAGNLLNGTVPDLEGLTSLEELNLGNNKLGPEFPSLPNNLVTLVLRNNSLRSKFPSKFNQFNKLQKLDISSNEVSGNIPSSLFSLPSIQYVNFADNKLNGSLSMNIRCGSSLIFVDISNNLLVGKLPSCIASTSNYSNHTVLYSGNCLSIRGSKDQHQTSYCKDEEALAAEPLEGNQKKSDMRLSLELGIIGGSVGISMLLALIILLILRKTKTERADKNYLDRSVAVKSPVHASPRPNTDTRRVPQTTRLPAIGLQPYRIFTSEEIEEATNNFDPSNLREGTEGQQYKGWIRDGSVVLINCVKLMHKNVTQNHIELLSNLRHRHLVSVVGHCLVASQYHRQTTSTIFIVYEQFSNGSLRDHLTDWRKKEVLKWPQRMAITMGIARGIQFLHTGIVPGIFGNDIKIEKMFLDDSLNAKVSGYNIPLLSNHIDSTDNTADKEDIYQFGVILLEVITGKSISSVNEVEELKDELERSLSEAASVLREVTDPSISGTYAYESMRTTIQITISCLSKVPSTRPSIEDVIWNLQYSFQVQENWTSSGNLGLGTRF</sequence>
<evidence type="ECO:0000313" key="20">
    <source>
        <dbReference type="Proteomes" id="UP001293593"/>
    </source>
</evidence>
<keyword evidence="4" id="KW-0433">Leucine-rich repeat</keyword>
<evidence type="ECO:0000313" key="19">
    <source>
        <dbReference type="EMBL" id="KAK4261158.1"/>
    </source>
</evidence>
<dbReference type="Pfam" id="PF00560">
    <property type="entry name" value="LRR_1"/>
    <property type="match status" value="2"/>
</dbReference>
<dbReference type="InterPro" id="IPR032675">
    <property type="entry name" value="LRR_dom_sf"/>
</dbReference>